<name>A0A4V0YJB7_9PSED</name>
<dbReference type="EMBL" id="CP024767">
    <property type="protein sequence ID" value="QAY83084.1"/>
    <property type="molecule type" value="Genomic_DNA"/>
</dbReference>
<evidence type="ECO:0000313" key="1">
    <source>
        <dbReference type="EMBL" id="QAY83084.1"/>
    </source>
</evidence>
<accession>A0A4V0YJB7</accession>
<dbReference type="AlphaFoldDB" id="A0A4V0YJB7"/>
<keyword evidence="2" id="KW-1185">Reference proteome</keyword>
<protein>
    <submittedName>
        <fullName evidence="1">IS110 family transposase</fullName>
    </submittedName>
</protein>
<organism evidence="1 2">
    <name type="scientific">Pseudomonas arsenicoxydans</name>
    <dbReference type="NCBI Taxonomy" id="702115"/>
    <lineage>
        <taxon>Bacteria</taxon>
        <taxon>Pseudomonadati</taxon>
        <taxon>Pseudomonadota</taxon>
        <taxon>Gammaproteobacteria</taxon>
        <taxon>Pseudomonadales</taxon>
        <taxon>Pseudomonadaceae</taxon>
        <taxon>Pseudomonas</taxon>
    </lineage>
</organism>
<evidence type="ECO:0000313" key="2">
    <source>
        <dbReference type="Proteomes" id="UP000291121"/>
    </source>
</evidence>
<sequence length="74" mass="7912">MNTMTLLGIDIGKHSFHLHGQDAKGHQVLRKKTNRGQLLSTLAQVPSCTVVMESCGGAHWLARQIGALIGALGH</sequence>
<proteinExistence type="predicted"/>
<dbReference type="Proteomes" id="UP000291121">
    <property type="component" value="Chromosome"/>
</dbReference>
<reference evidence="1 2" key="1">
    <citation type="submission" date="2017-11" db="EMBL/GenBank/DDBJ databases">
        <title>Genome sequence of Pseudomonas arsenicoxydans ACM1.</title>
        <authorList>
            <person name="Nascimento F.X."/>
        </authorList>
    </citation>
    <scope>NUCLEOTIDE SEQUENCE [LARGE SCALE GENOMIC DNA]</scope>
    <source>
        <strain evidence="1 2">ACM1</strain>
    </source>
</reference>
<feature type="non-terminal residue" evidence="1">
    <location>
        <position position="74"/>
    </location>
</feature>
<gene>
    <name evidence="1" type="ORF">CUN61_03485</name>
</gene>